<proteinExistence type="predicted"/>
<protein>
    <recommendedName>
        <fullName evidence="6">DUF4352 domain-containing protein</fullName>
    </recommendedName>
</protein>
<feature type="compositionally biased region" description="Basic and acidic residues" evidence="2">
    <location>
        <begin position="26"/>
        <end position="55"/>
    </location>
</feature>
<sequence>MYKKLLLTLACSSLIFGLAACGSNEQKDNGVQTKEKEQAPKETQKEKESKTESAKGNRSNPINFNETATVNDVIFNSEDGNFEKFKTKVELSILEVIRGEQAFEILKKENQFNEAAPEGKEWVLVKIKGKVTDAKTQDHEYDLFGSSFKLVSNDGHVYNNDQYAVTPNELHQKLYKGAEGEGYISQLVNTGDDFKIQFETHESKKVFFNSK</sequence>
<accession>A0A164L1D3</accession>
<dbReference type="PATRIC" id="fig|1396.535.peg.4515"/>
<dbReference type="PROSITE" id="PS51257">
    <property type="entry name" value="PROKAR_LIPOPROTEIN"/>
    <property type="match status" value="1"/>
</dbReference>
<feature type="signal peptide" evidence="3">
    <location>
        <begin position="1"/>
        <end position="19"/>
    </location>
</feature>
<comment type="caution">
    <text evidence="4">The sequence shown here is derived from an EMBL/GenBank/DDBJ whole genome shotgun (WGS) entry which is preliminary data.</text>
</comment>
<evidence type="ECO:0008006" key="6">
    <source>
        <dbReference type="Google" id="ProtNLM"/>
    </source>
</evidence>
<evidence type="ECO:0000256" key="3">
    <source>
        <dbReference type="SAM" id="SignalP"/>
    </source>
</evidence>
<dbReference type="Gene3D" id="2.60.40.1240">
    <property type="match status" value="1"/>
</dbReference>
<feature type="region of interest" description="Disordered" evidence="2">
    <location>
        <begin position="26"/>
        <end position="64"/>
    </location>
</feature>
<dbReference type="RefSeq" id="WP_063263191.1">
    <property type="nucleotide sequence ID" value="NZ_LJKE01000112.1"/>
</dbReference>
<evidence type="ECO:0000313" key="4">
    <source>
        <dbReference type="EMBL" id="KZD53601.1"/>
    </source>
</evidence>
<gene>
    <name evidence="4" type="ORF">B4088_5776</name>
</gene>
<evidence type="ECO:0000256" key="1">
    <source>
        <dbReference type="ARBA" id="ARBA00022729"/>
    </source>
</evidence>
<keyword evidence="1 3" id="KW-0732">Signal</keyword>
<organism evidence="4 5">
    <name type="scientific">Bacillus cereus</name>
    <dbReference type="NCBI Taxonomy" id="1396"/>
    <lineage>
        <taxon>Bacteria</taxon>
        <taxon>Bacillati</taxon>
        <taxon>Bacillota</taxon>
        <taxon>Bacilli</taxon>
        <taxon>Bacillales</taxon>
        <taxon>Bacillaceae</taxon>
        <taxon>Bacillus</taxon>
        <taxon>Bacillus cereus group</taxon>
    </lineage>
</organism>
<dbReference type="Proteomes" id="UP000076482">
    <property type="component" value="Unassembled WGS sequence"/>
</dbReference>
<evidence type="ECO:0000256" key="2">
    <source>
        <dbReference type="SAM" id="MobiDB-lite"/>
    </source>
</evidence>
<dbReference type="EMBL" id="LJKE01000112">
    <property type="protein sequence ID" value="KZD53601.1"/>
    <property type="molecule type" value="Genomic_DNA"/>
</dbReference>
<name>A0A164L1D3_BACCE</name>
<feature type="chain" id="PRO_5039507991" description="DUF4352 domain-containing protein" evidence="3">
    <location>
        <begin position="20"/>
        <end position="211"/>
    </location>
</feature>
<dbReference type="InterPro" id="IPR029050">
    <property type="entry name" value="Immunoprotect_excell_Ig-like"/>
</dbReference>
<evidence type="ECO:0000313" key="5">
    <source>
        <dbReference type="Proteomes" id="UP000076482"/>
    </source>
</evidence>
<dbReference type="AlphaFoldDB" id="A0A164L1D3"/>
<reference evidence="4 5" key="1">
    <citation type="submission" date="2015-09" db="EMBL/GenBank/DDBJ databases">
        <title>Bacillus cereus food isolates.</title>
        <authorList>
            <person name="Boekhorst J."/>
        </authorList>
    </citation>
    <scope>NUCLEOTIDE SEQUENCE [LARGE SCALE GENOMIC DNA]</scope>
    <source>
        <strain evidence="4 5">B4088</strain>
    </source>
</reference>